<evidence type="ECO:0000313" key="3">
    <source>
        <dbReference type="Proteomes" id="UP000218542"/>
    </source>
</evidence>
<keyword evidence="3" id="KW-1185">Reference proteome</keyword>
<organism evidence="2 3">
    <name type="scientific">Candidatus Scalindua japonica</name>
    <dbReference type="NCBI Taxonomy" id="1284222"/>
    <lineage>
        <taxon>Bacteria</taxon>
        <taxon>Pseudomonadati</taxon>
        <taxon>Planctomycetota</taxon>
        <taxon>Candidatus Brocadiia</taxon>
        <taxon>Candidatus Brocadiales</taxon>
        <taxon>Candidatus Scalinduaceae</taxon>
        <taxon>Candidatus Scalindua</taxon>
    </lineage>
</organism>
<gene>
    <name evidence="2" type="ORF">SCALIN_C04_0046</name>
</gene>
<dbReference type="AlphaFoldDB" id="A0A286TUK0"/>
<feature type="region of interest" description="Disordered" evidence="1">
    <location>
        <begin position="354"/>
        <end position="376"/>
    </location>
</feature>
<name>A0A286TUK0_9BACT</name>
<reference evidence="3" key="1">
    <citation type="journal article" date="2017" name="Environ. Microbiol. Rep.">
        <title>Genetic Diversity of Marine Anaerobic Ammonium-Oxidizing Bacteria as Revealed by Genomic and Proteomic Analyses of 'Candidatus Scalindua japonica'.</title>
        <authorList>
            <person name="Oshiki M."/>
            <person name="Mizuto K."/>
            <person name="Kimura Z."/>
            <person name="Kindaichi T."/>
            <person name="Satoh H."/>
            <person name="Okabe S."/>
        </authorList>
    </citation>
    <scope>NUCLEOTIDE SEQUENCE [LARGE SCALE GENOMIC DNA]</scope>
    <source>
        <strain evidence="3">husup-a2</strain>
    </source>
</reference>
<comment type="caution">
    <text evidence="2">The sequence shown here is derived from an EMBL/GenBank/DDBJ whole genome shotgun (WGS) entry which is preliminary data.</text>
</comment>
<dbReference type="Proteomes" id="UP000218542">
    <property type="component" value="Unassembled WGS sequence"/>
</dbReference>
<evidence type="ECO:0000313" key="2">
    <source>
        <dbReference type="EMBL" id="GAX59558.1"/>
    </source>
</evidence>
<evidence type="ECO:0000256" key="1">
    <source>
        <dbReference type="SAM" id="MobiDB-lite"/>
    </source>
</evidence>
<dbReference type="EMBL" id="BAOS01000004">
    <property type="protein sequence ID" value="GAX59558.1"/>
    <property type="molecule type" value="Genomic_DNA"/>
</dbReference>
<dbReference type="RefSeq" id="WP_096892692.1">
    <property type="nucleotide sequence ID" value="NZ_BAOS01000004.1"/>
</dbReference>
<proteinExistence type="predicted"/>
<protein>
    <submittedName>
        <fullName evidence="2">Chromosome segregation ATPases</fullName>
    </submittedName>
</protein>
<sequence length="376" mass="39638">MGNSCLNYSIPNELGSGAGQFGTSGGGLARIVAGSISMDGGIYSYGSDSGSSVLAGAGSGGGIYIEAETIMGSGEIIADGGNSVNGRGGGGGRVAVYYNDTSGFNMNNIRAYGGNGVSSSDGGAGTVYLKSSTQVNGDLVVDNNNLVTSGFSTPLISIGTGSSTDLTVDTLKDTTRSWRPNEIIGIFLNPNINQGTTPATVFKLLSNDATSITVDNSLNNLTDVGSIGDTYIGEHFFDNLSVINGAKVETSDRVNFNSLNLTGGELQAENIYQIGKSETSPIDKLVKHQEDDTQRVKNRRRITNEGLKTKGDRRNTKSKVKLKKEELQIISKEFNTHKVDFSIPEQQHDKETIKEKTSDNYQETAGVINVAEDVSG</sequence>
<accession>A0A286TUK0</accession>